<evidence type="ECO:0000256" key="3">
    <source>
        <dbReference type="SAM" id="SignalP"/>
    </source>
</evidence>
<accession>A0A8W8L5X7</accession>
<dbReference type="InterPro" id="IPR013783">
    <property type="entry name" value="Ig-like_fold"/>
</dbReference>
<dbReference type="Proteomes" id="UP000005408">
    <property type="component" value="Unassembled WGS sequence"/>
</dbReference>
<evidence type="ECO:0000313" key="5">
    <source>
        <dbReference type="EnsemblMetazoa" id="G2676.4:cds"/>
    </source>
</evidence>
<dbReference type="InterPro" id="IPR003961">
    <property type="entry name" value="FN3_dom"/>
</dbReference>
<feature type="domain" description="Fibronectin type-III" evidence="4">
    <location>
        <begin position="115"/>
        <end position="215"/>
    </location>
</feature>
<reference evidence="5" key="1">
    <citation type="submission" date="2022-08" db="UniProtKB">
        <authorList>
            <consortium name="EnsemblMetazoa"/>
        </authorList>
    </citation>
    <scope>IDENTIFICATION</scope>
    <source>
        <strain evidence="5">05x7-T-G4-1.051#20</strain>
    </source>
</reference>
<feature type="compositionally biased region" description="Polar residues" evidence="1">
    <location>
        <begin position="604"/>
        <end position="616"/>
    </location>
</feature>
<organism evidence="5 6">
    <name type="scientific">Magallana gigas</name>
    <name type="common">Pacific oyster</name>
    <name type="synonym">Crassostrea gigas</name>
    <dbReference type="NCBI Taxonomy" id="29159"/>
    <lineage>
        <taxon>Eukaryota</taxon>
        <taxon>Metazoa</taxon>
        <taxon>Spiralia</taxon>
        <taxon>Lophotrochozoa</taxon>
        <taxon>Mollusca</taxon>
        <taxon>Bivalvia</taxon>
        <taxon>Autobranchia</taxon>
        <taxon>Pteriomorphia</taxon>
        <taxon>Ostreida</taxon>
        <taxon>Ostreoidea</taxon>
        <taxon>Ostreidae</taxon>
        <taxon>Magallana</taxon>
    </lineage>
</organism>
<dbReference type="Gene3D" id="2.60.40.10">
    <property type="entry name" value="Immunoglobulins"/>
    <property type="match status" value="1"/>
</dbReference>
<protein>
    <recommendedName>
        <fullName evidence="4">Fibronectin type-III domain-containing protein</fullName>
    </recommendedName>
</protein>
<feature type="chain" id="PRO_5036505464" description="Fibronectin type-III domain-containing protein" evidence="3">
    <location>
        <begin position="22"/>
        <end position="635"/>
    </location>
</feature>
<dbReference type="AlphaFoldDB" id="A0A8W8L5X7"/>
<feature type="transmembrane region" description="Helical" evidence="2">
    <location>
        <begin position="514"/>
        <end position="538"/>
    </location>
</feature>
<dbReference type="EnsemblMetazoa" id="G2676.4">
    <property type="protein sequence ID" value="G2676.4:cds"/>
    <property type="gene ID" value="G2676"/>
</dbReference>
<sequence>MTSWKCLQLLLVFLRAGTVTCEAVNCYTYNYEDFLFCSWNSSTADSGTTDVTVKWSLISGSLMSSWLDCPEQSQNSCRWDIERGDLDPNCVIRLCVSLFNNCYEVHCQQKVKPAPVQNVSLVGTTPYCVTLQWSYGRGYLWSVLYPQLYQITCLAISPEGQQHPSDNSAWIVNSTRFEVCGLLPYTKYLIKVAAIPQEGGIWSESRSITASTDKTVPGLPPYVHINSFTTISRGNGAYSGLMIFWREIQKQRIYGSHLRYVVSVCPYNTSQEPRDCTEETVFNFARFQIPAQQEITTRIWSKNEIGTSRDFALIRIPSKDELLQSPDILVVVSGSLTTVFLDIAQQKDVRFTVFWCQKEDFRNLRWLDNLRNTTITINHSHSVSLKYGVSVNRGERTSGIKWADCIFQNGELPGLLEMTLTHTEEDHLEVTWRIPSCNMRLVSAVVDHYVLSFCSTSDCMTKRNFNISPEVTSYSYHLSNEDTLCAEINVLTLAGEKLQNGRIQCYTTGKKSSLYPIIIFAAVCASIFILCLIITTVLRLWRTNIEIEVPPVGSEQNQKLLNATPSTSSGQEKLYVQIDTDHCTNIRGRTDPKEIPEVKDEEVNQSISKKPSSSECCDSYIVMDGLDLGMSKDQS</sequence>
<dbReference type="OMA" id="THESEFL"/>
<feature type="signal peptide" evidence="3">
    <location>
        <begin position="1"/>
        <end position="21"/>
    </location>
</feature>
<evidence type="ECO:0000259" key="4">
    <source>
        <dbReference type="PROSITE" id="PS50853"/>
    </source>
</evidence>
<dbReference type="SMART" id="SM00060">
    <property type="entry name" value="FN3"/>
    <property type="match status" value="1"/>
</dbReference>
<dbReference type="SUPFAM" id="SSF49265">
    <property type="entry name" value="Fibronectin type III"/>
    <property type="match status" value="1"/>
</dbReference>
<keyword evidence="2" id="KW-1133">Transmembrane helix</keyword>
<dbReference type="OrthoDB" id="6141191at2759"/>
<dbReference type="PROSITE" id="PS50853">
    <property type="entry name" value="FN3"/>
    <property type="match status" value="1"/>
</dbReference>
<feature type="compositionally biased region" description="Basic and acidic residues" evidence="1">
    <location>
        <begin position="587"/>
        <end position="602"/>
    </location>
</feature>
<evidence type="ECO:0000313" key="6">
    <source>
        <dbReference type="Proteomes" id="UP000005408"/>
    </source>
</evidence>
<keyword evidence="3" id="KW-0732">Signal</keyword>
<keyword evidence="6" id="KW-1185">Reference proteome</keyword>
<evidence type="ECO:0000256" key="1">
    <source>
        <dbReference type="SAM" id="MobiDB-lite"/>
    </source>
</evidence>
<evidence type="ECO:0000256" key="2">
    <source>
        <dbReference type="SAM" id="Phobius"/>
    </source>
</evidence>
<dbReference type="CDD" id="cd00063">
    <property type="entry name" value="FN3"/>
    <property type="match status" value="1"/>
</dbReference>
<keyword evidence="2" id="KW-0812">Transmembrane</keyword>
<keyword evidence="2" id="KW-0472">Membrane</keyword>
<proteinExistence type="predicted"/>
<dbReference type="InterPro" id="IPR036116">
    <property type="entry name" value="FN3_sf"/>
</dbReference>
<feature type="region of interest" description="Disordered" evidence="1">
    <location>
        <begin position="587"/>
        <end position="616"/>
    </location>
</feature>
<name>A0A8W8L5X7_MAGGI</name>